<keyword evidence="2" id="KW-1185">Reference proteome</keyword>
<sequence>MTLDRDGLEQAIVRHCSPTLVGIKPACLFNVPGDFAPSTATGQRASRLDAIVGRANARLAGTGAHVRVLAHRSCGALVLVYRPQMLARGLSSSRVAVALNAWGYKTTGPGWLEASLTRLGHRLECRQTHDPDGGFPHEVGLFLGYPYDDVMAFIEHEGRDYLCCGCWKVYSHREQAEACFERYKRCTRDCEEMLGHGATLAQLAVTRVAA</sequence>
<evidence type="ECO:0000313" key="1">
    <source>
        <dbReference type="EMBL" id="BBH49726.1"/>
    </source>
</evidence>
<dbReference type="GeneID" id="88848459"/>
<proteinExistence type="predicted"/>
<evidence type="ECO:0000313" key="2">
    <source>
        <dbReference type="Proteomes" id="UP000273154"/>
    </source>
</evidence>
<dbReference type="RefSeq" id="WP_172596340.1">
    <property type="nucleotide sequence ID" value="NZ_AP019367.1"/>
</dbReference>
<reference evidence="2" key="1">
    <citation type="submission" date="2018-11" db="EMBL/GenBank/DDBJ databases">
        <title>Comparative genomics of Parolsenella catena and Libanicoccus massiliensis: Reclassification of Libanicoccus massiliensis as Parolsenella massiliensis comb. nov.</title>
        <authorList>
            <person name="Sakamoto M."/>
            <person name="Ikeyama N."/>
            <person name="Murakami T."/>
            <person name="Mori H."/>
            <person name="Yuki M."/>
            <person name="Ohkuma M."/>
        </authorList>
    </citation>
    <scope>NUCLEOTIDE SEQUENCE [LARGE SCALE GENOMIC DNA]</scope>
    <source>
        <strain evidence="2">JCM 31932</strain>
    </source>
</reference>
<dbReference type="AlphaFoldDB" id="A0A3G9K0M7"/>
<evidence type="ECO:0008006" key="3">
    <source>
        <dbReference type="Google" id="ProtNLM"/>
    </source>
</evidence>
<dbReference type="Proteomes" id="UP000273154">
    <property type="component" value="Chromosome"/>
</dbReference>
<organism evidence="1 2">
    <name type="scientific">Parolsenella catena</name>
    <dbReference type="NCBI Taxonomy" id="2003188"/>
    <lineage>
        <taxon>Bacteria</taxon>
        <taxon>Bacillati</taxon>
        <taxon>Actinomycetota</taxon>
        <taxon>Coriobacteriia</taxon>
        <taxon>Coriobacteriales</taxon>
        <taxon>Atopobiaceae</taxon>
        <taxon>Parolsenella</taxon>
    </lineage>
</organism>
<protein>
    <recommendedName>
        <fullName evidence="3">DUF3793 domain-containing protein</fullName>
    </recommendedName>
</protein>
<accession>A0A3G9K0M7</accession>
<dbReference type="Pfam" id="PF12672">
    <property type="entry name" value="DUF3793"/>
    <property type="match status" value="1"/>
</dbReference>
<gene>
    <name evidence="1" type="ORF">Pcatena_03130</name>
</gene>
<dbReference type="EMBL" id="AP019367">
    <property type="protein sequence ID" value="BBH49726.1"/>
    <property type="molecule type" value="Genomic_DNA"/>
</dbReference>
<name>A0A3G9K0M7_9ACTN</name>
<dbReference type="InterPro" id="IPR024523">
    <property type="entry name" value="DUF3793"/>
</dbReference>
<dbReference type="KEGG" id="pcat:Pcatena_03130"/>